<accession>A0A0B7KF86</accession>
<keyword evidence="5 6" id="KW-0067">ATP-binding</keyword>
<evidence type="ECO:0000256" key="3">
    <source>
        <dbReference type="ARBA" id="ARBA00022741"/>
    </source>
</evidence>
<dbReference type="SMART" id="SM00220">
    <property type="entry name" value="S_TKc"/>
    <property type="match status" value="1"/>
</dbReference>
<evidence type="ECO:0000256" key="5">
    <source>
        <dbReference type="ARBA" id="ARBA00022840"/>
    </source>
</evidence>
<dbReference type="InterPro" id="IPR050494">
    <property type="entry name" value="Ser_Thr_dual-spec_kinase"/>
</dbReference>
<dbReference type="InterPro" id="IPR001245">
    <property type="entry name" value="Ser-Thr/Tyr_kinase_cat_dom"/>
</dbReference>
<dbReference type="AlphaFoldDB" id="A0A0B7KF86"/>
<reference evidence="8" key="1">
    <citation type="submission" date="2015-01" db="EMBL/GenBank/DDBJ databases">
        <authorList>
            <person name="Durling Mikael"/>
        </authorList>
    </citation>
    <scope>NUCLEOTIDE SEQUENCE</scope>
</reference>
<dbReference type="GO" id="GO:0005524">
    <property type="term" value="F:ATP binding"/>
    <property type="evidence" value="ECO:0007669"/>
    <property type="project" value="UniProtKB-UniRule"/>
</dbReference>
<dbReference type="SUPFAM" id="SSF56112">
    <property type="entry name" value="Protein kinase-like (PK-like)"/>
    <property type="match status" value="1"/>
</dbReference>
<dbReference type="PANTHER" id="PTHR24058">
    <property type="entry name" value="DUAL SPECIFICITY PROTEIN KINASE"/>
    <property type="match status" value="1"/>
</dbReference>
<evidence type="ECO:0000256" key="4">
    <source>
        <dbReference type="ARBA" id="ARBA00022777"/>
    </source>
</evidence>
<proteinExistence type="predicted"/>
<dbReference type="GO" id="GO:0004674">
    <property type="term" value="F:protein serine/threonine kinase activity"/>
    <property type="evidence" value="ECO:0007669"/>
    <property type="project" value="UniProtKB-KW"/>
</dbReference>
<evidence type="ECO:0000256" key="6">
    <source>
        <dbReference type="PROSITE-ProRule" id="PRU10141"/>
    </source>
</evidence>
<feature type="domain" description="Protein kinase" evidence="7">
    <location>
        <begin position="56"/>
        <end position="370"/>
    </location>
</feature>
<dbReference type="InterPro" id="IPR017441">
    <property type="entry name" value="Protein_kinase_ATP_BS"/>
</dbReference>
<keyword evidence="4" id="KW-0418">Kinase</keyword>
<name>A0A0B7KF86_BIOOC</name>
<dbReference type="InterPro" id="IPR011009">
    <property type="entry name" value="Kinase-like_dom_sf"/>
</dbReference>
<dbReference type="EMBL" id="CDPU01000034">
    <property type="protein sequence ID" value="CEO53341.1"/>
    <property type="molecule type" value="Genomic_DNA"/>
</dbReference>
<dbReference type="PANTHER" id="PTHR24058:SF28">
    <property type="entry name" value="SERINE_THREONINE-PROTEIN KINASE MINIBRAIN"/>
    <property type="match status" value="1"/>
</dbReference>
<keyword evidence="1" id="KW-0723">Serine/threonine-protein kinase</keyword>
<keyword evidence="3 6" id="KW-0547">Nucleotide-binding</keyword>
<gene>
    <name evidence="8" type="ORF">BN869_000009399_1</name>
</gene>
<dbReference type="Gene3D" id="3.30.200.20">
    <property type="entry name" value="Phosphorylase Kinase, domain 1"/>
    <property type="match status" value="1"/>
</dbReference>
<evidence type="ECO:0000256" key="2">
    <source>
        <dbReference type="ARBA" id="ARBA00022679"/>
    </source>
</evidence>
<sequence length="370" mass="42132">MIVHEIPVFEAANDDRGDFADSDGEDDIEEGAENIDRYFEGLYYPICIGEILSGRYRIIHKLGHGGFSTVWMAYDTSLHKDVALKIMIPGNSGEQEYHMHKEIAQSVSDTSSLLLYEETFILHAPSNIQHRVLVLPLLGPNIRDSRFSKTPVKIRMSAAVQLLWTLKSLHDGGIVHCDLNDANVLYRLSSLNSRLSTTDKYKLLGRPQKLPLQPKQWRPGELLLPMKPQKHLIDSKIMLGDFGLAIEATTMRGTRFQSPAIFCAPERFHQQDPTFASDIWSYMCLFAELYIDMPLFHGIMHSTVITCIANTLGPLPVSWKGQYDAHDPRDDTWYDSQRLLHPWRDLEAVVKRLRPDVGPAERKLVLSILR</sequence>
<protein>
    <recommendedName>
        <fullName evidence="7">Protein kinase domain-containing protein</fullName>
    </recommendedName>
</protein>
<evidence type="ECO:0000313" key="8">
    <source>
        <dbReference type="EMBL" id="CEO53341.1"/>
    </source>
</evidence>
<organism evidence="8">
    <name type="scientific">Bionectria ochroleuca</name>
    <name type="common">Gliocladium roseum</name>
    <dbReference type="NCBI Taxonomy" id="29856"/>
    <lineage>
        <taxon>Eukaryota</taxon>
        <taxon>Fungi</taxon>
        <taxon>Dikarya</taxon>
        <taxon>Ascomycota</taxon>
        <taxon>Pezizomycotina</taxon>
        <taxon>Sordariomycetes</taxon>
        <taxon>Hypocreomycetidae</taxon>
        <taxon>Hypocreales</taxon>
        <taxon>Bionectriaceae</taxon>
        <taxon>Clonostachys</taxon>
    </lineage>
</organism>
<dbReference type="PROSITE" id="PS00107">
    <property type="entry name" value="PROTEIN_KINASE_ATP"/>
    <property type="match status" value="1"/>
</dbReference>
<dbReference type="Gene3D" id="1.10.510.10">
    <property type="entry name" value="Transferase(Phosphotransferase) domain 1"/>
    <property type="match status" value="1"/>
</dbReference>
<feature type="binding site" evidence="6">
    <location>
        <position position="85"/>
    </location>
    <ligand>
        <name>ATP</name>
        <dbReference type="ChEBI" id="CHEBI:30616"/>
    </ligand>
</feature>
<keyword evidence="2" id="KW-0808">Transferase</keyword>
<evidence type="ECO:0000256" key="1">
    <source>
        <dbReference type="ARBA" id="ARBA00022527"/>
    </source>
</evidence>
<dbReference type="Pfam" id="PF07714">
    <property type="entry name" value="PK_Tyr_Ser-Thr"/>
    <property type="match status" value="1"/>
</dbReference>
<evidence type="ECO:0000259" key="7">
    <source>
        <dbReference type="PROSITE" id="PS50011"/>
    </source>
</evidence>
<dbReference type="InterPro" id="IPR000719">
    <property type="entry name" value="Prot_kinase_dom"/>
</dbReference>
<dbReference type="PROSITE" id="PS50011">
    <property type="entry name" value="PROTEIN_KINASE_DOM"/>
    <property type="match status" value="1"/>
</dbReference>